<proteinExistence type="predicted"/>
<dbReference type="HOGENOM" id="CLU_2718053_0_0_11"/>
<gene>
    <name evidence="1" type="ORF">HMPREF0591_1803</name>
</gene>
<evidence type="ECO:0000313" key="2">
    <source>
        <dbReference type="Proteomes" id="UP000003653"/>
    </source>
</evidence>
<dbReference type="AlphaFoldDB" id="D5P6K9"/>
<reference evidence="1 2" key="1">
    <citation type="submission" date="2010-04" db="EMBL/GenBank/DDBJ databases">
        <authorList>
            <person name="Muzny D."/>
            <person name="Qin X."/>
            <person name="Deng J."/>
            <person name="Jiang H."/>
            <person name="Liu Y."/>
            <person name="Qu J."/>
            <person name="Song X.-Z."/>
            <person name="Zhang L."/>
            <person name="Thornton R."/>
            <person name="Coyle M."/>
            <person name="Francisco L."/>
            <person name="Jackson L."/>
            <person name="Javaid M."/>
            <person name="Korchina V."/>
            <person name="Kovar C."/>
            <person name="Mata R."/>
            <person name="Mathew T."/>
            <person name="Ngo R."/>
            <person name="Nguyen L."/>
            <person name="Nguyen N."/>
            <person name="Okwuonu G."/>
            <person name="Ongeri F."/>
            <person name="Pham C."/>
            <person name="Simmons D."/>
            <person name="Wilczek-Boney K."/>
            <person name="Hale W."/>
            <person name="Jakkamsetti A."/>
            <person name="Pham P."/>
            <person name="Ruth R."/>
            <person name="San Lucas F."/>
            <person name="Warren J."/>
            <person name="Zhang J."/>
            <person name="Zhao Z."/>
            <person name="Zhou C."/>
            <person name="Zhu D."/>
            <person name="Lee S."/>
            <person name="Bess C."/>
            <person name="Blankenburg K."/>
            <person name="Forbes L."/>
            <person name="Fu Q."/>
            <person name="Gubbala S."/>
            <person name="Hirani K."/>
            <person name="Jayaseelan J.C."/>
            <person name="Lara F."/>
            <person name="Munidasa M."/>
            <person name="Palculict T."/>
            <person name="Patil S."/>
            <person name="Pu L.-L."/>
            <person name="Saada N."/>
            <person name="Tang L."/>
            <person name="Weissenberger G."/>
            <person name="Zhu Y."/>
            <person name="Hemphill L."/>
            <person name="Shang Y."/>
            <person name="Youmans B."/>
            <person name="Ayvaz T."/>
            <person name="Ross M."/>
            <person name="Santibanez J."/>
            <person name="Aqrawi P."/>
            <person name="Gross S."/>
            <person name="Joshi V."/>
            <person name="Fowler G."/>
            <person name="Nazareth L."/>
            <person name="Reid J."/>
            <person name="Worley K."/>
            <person name="Petrosino J."/>
            <person name="Highlander S."/>
            <person name="Gibbs R."/>
        </authorList>
    </citation>
    <scope>NUCLEOTIDE SEQUENCE [LARGE SCALE GENOMIC DNA]</scope>
    <source>
        <strain evidence="1 2">ATCC BAA-614</strain>
    </source>
</reference>
<comment type="caution">
    <text evidence="1">The sequence shown here is derived from an EMBL/GenBank/DDBJ whole genome shotgun (WGS) entry which is preliminary data.</text>
</comment>
<protein>
    <submittedName>
        <fullName evidence="1">Uncharacterized protein</fullName>
    </submittedName>
</protein>
<dbReference type="EMBL" id="ADNV01000156">
    <property type="protein sequence ID" value="EFG78279.1"/>
    <property type="molecule type" value="Genomic_DNA"/>
</dbReference>
<keyword evidence="2" id="KW-1185">Reference proteome</keyword>
<evidence type="ECO:0000313" key="1">
    <source>
        <dbReference type="EMBL" id="EFG78279.1"/>
    </source>
</evidence>
<dbReference type="RefSeq" id="WP_007172440.1">
    <property type="nucleotide sequence ID" value="NZ_GG770564.1"/>
</dbReference>
<organism evidence="1 2">
    <name type="scientific">Mycobacterium parascrofulaceum ATCC BAA-614</name>
    <dbReference type="NCBI Taxonomy" id="525368"/>
    <lineage>
        <taxon>Bacteria</taxon>
        <taxon>Bacillati</taxon>
        <taxon>Actinomycetota</taxon>
        <taxon>Actinomycetes</taxon>
        <taxon>Mycobacteriales</taxon>
        <taxon>Mycobacteriaceae</taxon>
        <taxon>Mycobacterium</taxon>
        <taxon>Mycobacterium simiae complex</taxon>
    </lineage>
</organism>
<name>D5P6K9_9MYCO</name>
<dbReference type="Proteomes" id="UP000003653">
    <property type="component" value="Unassembled WGS sequence"/>
</dbReference>
<accession>D5P6K9</accession>
<sequence>MKYTENIVLPDDASEADAIDQARVIDVDDDTGLDPTQLDALGDRDVSETDVIDQATIVPAPREMIETRSSIR</sequence>